<dbReference type="Proteomes" id="UP000780875">
    <property type="component" value="Unassembled WGS sequence"/>
</dbReference>
<keyword evidence="1" id="KW-0255">Endonuclease</keyword>
<evidence type="ECO:0000313" key="1">
    <source>
        <dbReference type="EMBL" id="MBZ5740625.1"/>
    </source>
</evidence>
<keyword evidence="1" id="KW-0540">Nuclease</keyword>
<name>A0ABS7UIJ7_9ACTN</name>
<comment type="caution">
    <text evidence="1">The sequence shown here is derived from an EMBL/GenBank/DDBJ whole genome shotgun (WGS) entry which is preliminary data.</text>
</comment>
<dbReference type="CDD" id="cd00085">
    <property type="entry name" value="HNHc"/>
    <property type="match status" value="1"/>
</dbReference>
<reference evidence="1 2" key="1">
    <citation type="submission" date="2021-09" db="EMBL/GenBank/DDBJ databases">
        <title>Whole genome sequence of Nocardioides sp. GBK3QG-3.</title>
        <authorList>
            <person name="Tuo L."/>
        </authorList>
    </citation>
    <scope>NUCLEOTIDE SEQUENCE [LARGE SCALE GENOMIC DNA]</scope>
    <source>
        <strain evidence="1 2">GBK3QG-3</strain>
    </source>
</reference>
<organism evidence="1 2">
    <name type="scientific">Nocardioides mangrovi</name>
    <dbReference type="NCBI Taxonomy" id="2874580"/>
    <lineage>
        <taxon>Bacteria</taxon>
        <taxon>Bacillati</taxon>
        <taxon>Actinomycetota</taxon>
        <taxon>Actinomycetes</taxon>
        <taxon>Propionibacteriales</taxon>
        <taxon>Nocardioidaceae</taxon>
        <taxon>Nocardioides</taxon>
    </lineage>
</organism>
<accession>A0ABS7UIJ7</accession>
<keyword evidence="1" id="KW-0378">Hydrolase</keyword>
<dbReference type="InterPro" id="IPR003615">
    <property type="entry name" value="HNH_nuc"/>
</dbReference>
<sequence length="407" mass="44199">MVLHQATPAPTPGVLLAAVEDVHAGLASLDVDLFSLAAQWAEAHPGELVDASVPWHLRPLEVAGDGAPTVDEACIAEFALATGRSTDGGRAYLGDAVECRWGLPKLWEQVMAGRVPVWKARRVADLTRSLPLEGATFVDAHISPVIGHSTWAQLERTVEEARVRFDPAEAEARRIAAAEDRHFDIDLAHVTYDGVVHVDGDLDLADATLLDEAVTTGAAELAALGSLESLHVRRSQAAGLLARRALSGQGELDLTIYVHISPDDPVAHVEHTRSIVAVEQVESWCRQAGTTVTVRPVLDLNEELRTDAYAPTDRLREQVVLTNPTCILPGCRRPARRADLDHLLEHERGGPTGSVNLAPECRGHHRIKTHTDWTVTRTGPATFAWTSPHGRVYTSDTTAHHHRRRAG</sequence>
<dbReference type="RefSeq" id="WP_224124983.1">
    <property type="nucleotide sequence ID" value="NZ_JAIQZJ010000016.1"/>
</dbReference>
<gene>
    <name evidence="1" type="ORF">K8U61_20810</name>
</gene>
<evidence type="ECO:0000313" key="2">
    <source>
        <dbReference type="Proteomes" id="UP000780875"/>
    </source>
</evidence>
<dbReference type="Gene3D" id="1.10.30.50">
    <property type="match status" value="1"/>
</dbReference>
<dbReference type="EMBL" id="JAIQZJ010000016">
    <property type="protein sequence ID" value="MBZ5740625.1"/>
    <property type="molecule type" value="Genomic_DNA"/>
</dbReference>
<keyword evidence="2" id="KW-1185">Reference proteome</keyword>
<proteinExistence type="predicted"/>
<protein>
    <submittedName>
        <fullName evidence="1">HNH endonuclease</fullName>
    </submittedName>
</protein>
<dbReference type="GO" id="GO:0004519">
    <property type="term" value="F:endonuclease activity"/>
    <property type="evidence" value="ECO:0007669"/>
    <property type="project" value="UniProtKB-KW"/>
</dbReference>